<evidence type="ECO:0000313" key="3">
    <source>
        <dbReference type="Proteomes" id="UP001155241"/>
    </source>
</evidence>
<keyword evidence="3" id="KW-1185">Reference proteome</keyword>
<comment type="caution">
    <text evidence="2">The sequence shown here is derived from an EMBL/GenBank/DDBJ whole genome shotgun (WGS) entry which is preliminary data.</text>
</comment>
<dbReference type="EMBL" id="JAMXLR010000020">
    <property type="protein sequence ID" value="MCO6043214.1"/>
    <property type="molecule type" value="Genomic_DNA"/>
</dbReference>
<protein>
    <submittedName>
        <fullName evidence="2">PQQ-like beta-propeller repeat protein</fullName>
    </submittedName>
</protein>
<dbReference type="InterPro" id="IPR015943">
    <property type="entry name" value="WD40/YVTN_repeat-like_dom_sf"/>
</dbReference>
<reference evidence="2" key="1">
    <citation type="submission" date="2022-06" db="EMBL/GenBank/DDBJ databases">
        <title>Aeoliella straminimaris, a novel planctomycete from sediments.</title>
        <authorList>
            <person name="Vitorino I.R."/>
            <person name="Lage O.M."/>
        </authorList>
    </citation>
    <scope>NUCLEOTIDE SEQUENCE</scope>
    <source>
        <strain evidence="2">ICT_H6.2</strain>
    </source>
</reference>
<dbReference type="Pfam" id="PF13360">
    <property type="entry name" value="PQQ_2"/>
    <property type="match status" value="1"/>
</dbReference>
<dbReference type="Proteomes" id="UP001155241">
    <property type="component" value="Unassembled WGS sequence"/>
</dbReference>
<gene>
    <name evidence="2" type="ORF">NG895_04790</name>
</gene>
<feature type="domain" description="Pyrrolo-quinoline quinone repeat" evidence="1">
    <location>
        <begin position="53"/>
        <end position="305"/>
    </location>
</feature>
<dbReference type="AlphaFoldDB" id="A0A9X2JHS5"/>
<dbReference type="InterPro" id="IPR002372">
    <property type="entry name" value="PQQ_rpt_dom"/>
</dbReference>
<dbReference type="Gene3D" id="2.130.10.10">
    <property type="entry name" value="YVTN repeat-like/Quinoprotein amine dehydrogenase"/>
    <property type="match status" value="1"/>
</dbReference>
<accession>A0A9X2JHS5</accession>
<dbReference type="SUPFAM" id="SSF50998">
    <property type="entry name" value="Quinoprotein alcohol dehydrogenase-like"/>
    <property type="match status" value="1"/>
</dbReference>
<dbReference type="PANTHER" id="PTHR34512">
    <property type="entry name" value="CELL SURFACE PROTEIN"/>
    <property type="match status" value="1"/>
</dbReference>
<organism evidence="2 3">
    <name type="scientific">Aeoliella straminimaris</name>
    <dbReference type="NCBI Taxonomy" id="2954799"/>
    <lineage>
        <taxon>Bacteria</taxon>
        <taxon>Pseudomonadati</taxon>
        <taxon>Planctomycetota</taxon>
        <taxon>Planctomycetia</taxon>
        <taxon>Pirellulales</taxon>
        <taxon>Lacipirellulaceae</taxon>
        <taxon>Aeoliella</taxon>
    </lineage>
</organism>
<name>A0A9X2JHS5_9BACT</name>
<sequence length="399" mass="42487">MNSPIHAGLLEPAWSIDAPDYSARAGDRGVAIVDGDVYATMLDGYGFSGPYLVGRYDGDTGSQVWQIPIPANSHDGVSAPSVQGDTVFIHHWGHSGSSGSDFPIDYPALVGLDTQTGEQQFWTTHSGQWSSGSRPTIEGDAVFAAGGYYGGLDAYGVDGESRWFHKVNQQYGWIPAADSENVYVYMGEASASPGPSTGSLYVVDRDTGSRSATILHPSSSGTFYGQLQSVVLGGHEDALALTYNNHPAYPGSRTLVSFDLSEQTIAWEIGGEFSGNPAVGNGLVFVPEADVLRVVDQFNGETSWTWAGSNLSGNVVLTDRYAFVNSGNSVHAIDLIDRSSVWNSDGITGAIALDENLLIISNPNGVFAFTAVPEPMTGIYAWSAIACILVRYRFRLTTG</sequence>
<evidence type="ECO:0000313" key="2">
    <source>
        <dbReference type="EMBL" id="MCO6043214.1"/>
    </source>
</evidence>
<evidence type="ECO:0000259" key="1">
    <source>
        <dbReference type="Pfam" id="PF13360"/>
    </source>
</evidence>
<dbReference type="Gene3D" id="2.40.10.480">
    <property type="match status" value="1"/>
</dbReference>
<dbReference type="RefSeq" id="WP_252851313.1">
    <property type="nucleotide sequence ID" value="NZ_JAMXLR010000020.1"/>
</dbReference>
<dbReference type="PANTHER" id="PTHR34512:SF30">
    <property type="entry name" value="OUTER MEMBRANE PROTEIN ASSEMBLY FACTOR BAMB"/>
    <property type="match status" value="1"/>
</dbReference>
<dbReference type="InterPro" id="IPR011047">
    <property type="entry name" value="Quinoprotein_ADH-like_sf"/>
</dbReference>
<proteinExistence type="predicted"/>